<accession>A0A839EBX9</accession>
<evidence type="ECO:0008006" key="4">
    <source>
        <dbReference type="Google" id="ProtNLM"/>
    </source>
</evidence>
<dbReference type="Proteomes" id="UP000549052">
    <property type="component" value="Unassembled WGS sequence"/>
</dbReference>
<reference evidence="2 3" key="1">
    <citation type="submission" date="2020-07" db="EMBL/GenBank/DDBJ databases">
        <title>Genomic Encyclopedia of Type Strains, Phase IV (KMG-V): Genome sequencing to study the core and pangenomes of soil and plant-associated prokaryotes.</title>
        <authorList>
            <person name="Whitman W."/>
        </authorList>
    </citation>
    <scope>NUCLEOTIDE SEQUENCE [LARGE SCALE GENOMIC DNA]</scope>
    <source>
        <strain evidence="2 3">AN3</strain>
    </source>
</reference>
<feature type="signal peptide" evidence="1">
    <location>
        <begin position="1"/>
        <end position="28"/>
    </location>
</feature>
<dbReference type="SUPFAM" id="SSF74653">
    <property type="entry name" value="TolA/TonB C-terminal domain"/>
    <property type="match status" value="1"/>
</dbReference>
<feature type="chain" id="PRO_5032765685" description="Energy transducer TonB" evidence="1">
    <location>
        <begin position="29"/>
        <end position="126"/>
    </location>
</feature>
<comment type="caution">
    <text evidence="2">The sequence shown here is derived from an EMBL/GenBank/DDBJ whole genome shotgun (WGS) entry which is preliminary data.</text>
</comment>
<evidence type="ECO:0000256" key="1">
    <source>
        <dbReference type="SAM" id="SignalP"/>
    </source>
</evidence>
<dbReference type="Gene3D" id="3.30.1150.10">
    <property type="match status" value="1"/>
</dbReference>
<organism evidence="2 3">
    <name type="scientific">Phyllobacterium myrsinacearum</name>
    <dbReference type="NCBI Taxonomy" id="28101"/>
    <lineage>
        <taxon>Bacteria</taxon>
        <taxon>Pseudomonadati</taxon>
        <taxon>Pseudomonadota</taxon>
        <taxon>Alphaproteobacteria</taxon>
        <taxon>Hyphomicrobiales</taxon>
        <taxon>Phyllobacteriaceae</taxon>
        <taxon>Phyllobacterium</taxon>
    </lineage>
</organism>
<dbReference type="AlphaFoldDB" id="A0A839EBX9"/>
<sequence>MHIRSLKHPGIVFTVALFLGLSSLPSFAEDASSATDASPMERTKVRIVTDEELSDNRDVIVIVRFKLTREGTIEGTPAVSGQGRNADIVAKAKERALQAVLRSQPFKLPPEKYDLWSNVELTFHAE</sequence>
<dbReference type="EMBL" id="JACGXN010000001">
    <property type="protein sequence ID" value="MBA8876462.1"/>
    <property type="molecule type" value="Genomic_DNA"/>
</dbReference>
<name>A0A839EBX9_9HYPH</name>
<keyword evidence="1" id="KW-0732">Signal</keyword>
<protein>
    <recommendedName>
        <fullName evidence="4">Energy transducer TonB</fullName>
    </recommendedName>
</protein>
<proteinExistence type="predicted"/>
<dbReference type="RefSeq" id="WP_182547262.1">
    <property type="nucleotide sequence ID" value="NZ_JACGXN010000001.1"/>
</dbReference>
<gene>
    <name evidence="2" type="ORF">FHW16_000144</name>
</gene>
<keyword evidence="3" id="KW-1185">Reference proteome</keyword>
<evidence type="ECO:0000313" key="2">
    <source>
        <dbReference type="EMBL" id="MBA8876462.1"/>
    </source>
</evidence>
<evidence type="ECO:0000313" key="3">
    <source>
        <dbReference type="Proteomes" id="UP000549052"/>
    </source>
</evidence>